<reference evidence="2" key="1">
    <citation type="submission" date="2020-01" db="EMBL/GenBank/DDBJ databases">
        <authorList>
            <person name="Meier V. D."/>
            <person name="Meier V D."/>
        </authorList>
    </citation>
    <scope>NUCLEOTIDE SEQUENCE</scope>
    <source>
        <strain evidence="2">HLG_WM_MAG_04</strain>
    </source>
</reference>
<evidence type="ECO:0000313" key="2">
    <source>
        <dbReference type="EMBL" id="CAA6809488.1"/>
    </source>
</evidence>
<dbReference type="EMBL" id="CACVAX010000023">
    <property type="protein sequence ID" value="CAA6809488.1"/>
    <property type="molecule type" value="Genomic_DNA"/>
</dbReference>
<dbReference type="InterPro" id="IPR011006">
    <property type="entry name" value="CheY-like_superfamily"/>
</dbReference>
<evidence type="ECO:0000259" key="1">
    <source>
        <dbReference type="Pfam" id="PF22563"/>
    </source>
</evidence>
<sequence length="497" mass="58168">MNSLIIHNDKSPFLEKFEYQIKFSSTNDIDRYITNTIIPKIKKSSIDKIYIKDSLSSNYLELLGLRVAYHIRLSVDLKERYLPIIILSDTTPYILNKITPLAQILFTKNIFIIQNTIKAIEKFSTKALKPLTEEEYKTLFLDRIKISSPKESSHDIANEWAIYKWSELVKAQSQAIENNNNKITSMLYFKYLIAKNPIEKSKAIGYKKAKLNGKVLYIDDEWDKGWSDIFSKYFASTLAFETFEYNFKDANIYTLMSHVKNKIETFKPDLVILDLRLIQNDHLFKNRTDIENFSGIKLTKSIKDINAGIQIISFTATSQSLILEQLYKHKILGYIKKEHPQDSTIKTKDSFEKLANLVDKGLEKKYLKEVWEIQKSILDLNLSNNINIEIKSLFEILDSQIENRYIYSMFAIFKVLEIIIANFTEEKYIHGQRDAYWKDTNNILKATYTNKNDTSENKIRCILDEKLNLKDAITHQHISNITYSTTTRRKDAKIREK</sequence>
<proteinExistence type="predicted"/>
<organism evidence="2">
    <name type="scientific">uncultured Sulfurovum sp</name>
    <dbReference type="NCBI Taxonomy" id="269237"/>
    <lineage>
        <taxon>Bacteria</taxon>
        <taxon>Pseudomonadati</taxon>
        <taxon>Campylobacterota</taxon>
        <taxon>Epsilonproteobacteria</taxon>
        <taxon>Campylobacterales</taxon>
        <taxon>Sulfurovaceae</taxon>
        <taxon>Sulfurovum</taxon>
        <taxon>environmental samples</taxon>
    </lineage>
</organism>
<dbReference type="SUPFAM" id="SSF52172">
    <property type="entry name" value="CheY-like"/>
    <property type="match status" value="1"/>
</dbReference>
<dbReference type="Gene3D" id="3.40.50.2300">
    <property type="match status" value="1"/>
</dbReference>
<dbReference type="AlphaFoldDB" id="A0A6S6SHC0"/>
<gene>
    <name evidence="2" type="ORF">HELGO_WM16455</name>
</gene>
<protein>
    <recommendedName>
        <fullName evidence="1">Inactive Receiver domain-containing protein</fullName>
    </recommendedName>
</protein>
<dbReference type="InterPro" id="IPR054592">
    <property type="entry name" value="iREC"/>
</dbReference>
<name>A0A6S6SHC0_9BACT</name>
<accession>A0A6S6SHC0</accession>
<feature type="domain" description="Inactive Receiver" evidence="1">
    <location>
        <begin position="19"/>
        <end position="113"/>
    </location>
</feature>
<dbReference type="Pfam" id="PF22563">
    <property type="entry name" value="iREC"/>
    <property type="match status" value="1"/>
</dbReference>